<dbReference type="InterPro" id="IPR000182">
    <property type="entry name" value="GNAT_dom"/>
</dbReference>
<sequence>MLVRKAEPKDAYGIARVRVNGWRTTYRGIVPTDFLLKLGSNAIEWSEKVRSALAKREVEGFVAIVEEEIVGFVLYGEERTGEYPDHPNEIYAIYILEDHQRNGIGSLLLERAIQAMSNHGLIIWALELNPYRTFYEQRDGQVIDAKERLFGELALREVAYGWTKGNHDAIVGA</sequence>
<feature type="domain" description="N-acetyltransferase" evidence="1">
    <location>
        <begin position="1"/>
        <end position="173"/>
    </location>
</feature>
<dbReference type="InterPro" id="IPR016181">
    <property type="entry name" value="Acyl_CoA_acyltransferase"/>
</dbReference>
<dbReference type="RefSeq" id="WP_214719670.1">
    <property type="nucleotide sequence ID" value="NZ_CP183077.1"/>
</dbReference>
<evidence type="ECO:0000259" key="1">
    <source>
        <dbReference type="PROSITE" id="PS51186"/>
    </source>
</evidence>
<name>A0ABT7MKX5_9BACL</name>
<proteinExistence type="predicted"/>
<evidence type="ECO:0000313" key="3">
    <source>
        <dbReference type="Proteomes" id="UP001230807"/>
    </source>
</evidence>
<dbReference type="PROSITE" id="PS51186">
    <property type="entry name" value="GNAT"/>
    <property type="match status" value="1"/>
</dbReference>
<dbReference type="Pfam" id="PF00583">
    <property type="entry name" value="Acetyltransf_1"/>
    <property type="match status" value="1"/>
</dbReference>
<accession>A0ABT7MKX5</accession>
<keyword evidence="3" id="KW-1185">Reference proteome</keyword>
<dbReference type="SUPFAM" id="SSF55729">
    <property type="entry name" value="Acyl-CoA N-acyltransferases (Nat)"/>
    <property type="match status" value="1"/>
</dbReference>
<protein>
    <submittedName>
        <fullName evidence="2">GNAT family N-acetyltransferase</fullName>
    </submittedName>
</protein>
<dbReference type="EMBL" id="JASWER010000001">
    <property type="protein sequence ID" value="MDL5376078.1"/>
    <property type="molecule type" value="Genomic_DNA"/>
</dbReference>
<organism evidence="2 3">
    <name type="scientific">Exiguobacterium mexicanum</name>
    <dbReference type="NCBI Taxonomy" id="340146"/>
    <lineage>
        <taxon>Bacteria</taxon>
        <taxon>Bacillati</taxon>
        <taxon>Bacillota</taxon>
        <taxon>Bacilli</taxon>
        <taxon>Bacillales</taxon>
        <taxon>Bacillales Family XII. Incertae Sedis</taxon>
        <taxon>Exiguobacterium</taxon>
    </lineage>
</organism>
<dbReference type="Proteomes" id="UP001230807">
    <property type="component" value="Unassembled WGS sequence"/>
</dbReference>
<reference evidence="2 3" key="1">
    <citation type="submission" date="2023-06" db="EMBL/GenBank/DDBJ databases">
        <title>Influencing factors and mechanism of Cr(VI) reduction by facultative anaerobic Exiguobacterium sp. PY14.</title>
        <authorList>
            <person name="Zou L."/>
        </authorList>
    </citation>
    <scope>NUCLEOTIDE SEQUENCE [LARGE SCALE GENOMIC DNA]</scope>
    <source>
        <strain evidence="2 3">PY14</strain>
    </source>
</reference>
<gene>
    <name evidence="2" type="ORF">QR695_03530</name>
</gene>
<comment type="caution">
    <text evidence="2">The sequence shown here is derived from an EMBL/GenBank/DDBJ whole genome shotgun (WGS) entry which is preliminary data.</text>
</comment>
<dbReference type="Gene3D" id="3.40.630.30">
    <property type="match status" value="1"/>
</dbReference>
<evidence type="ECO:0000313" key="2">
    <source>
        <dbReference type="EMBL" id="MDL5376078.1"/>
    </source>
</evidence>
<dbReference type="CDD" id="cd04301">
    <property type="entry name" value="NAT_SF"/>
    <property type="match status" value="1"/>
</dbReference>